<dbReference type="InterPro" id="IPR036873">
    <property type="entry name" value="Rhodanese-like_dom_sf"/>
</dbReference>
<name>A0A6S6S4Z5_9BACT</name>
<dbReference type="Pfam" id="PF00581">
    <property type="entry name" value="Rhodanese"/>
    <property type="match status" value="1"/>
</dbReference>
<sequence>MKKTILSILLACSGLLAEVTNLDVTPEFINEKKIKIIDIRTQSEWKEMGVISGAHLITFFAENNKYNGEFFLKELDAVIEKDEQFAIISNSSSRTKLVSNFLGHKHEYNVINLVGGMSKLLEDGYEVEVYDPNKKREAEPVSLKTGEDEVEEVSTDNNITTE</sequence>
<dbReference type="SUPFAM" id="SSF52821">
    <property type="entry name" value="Rhodanese/Cell cycle control phosphatase"/>
    <property type="match status" value="1"/>
</dbReference>
<dbReference type="InterPro" id="IPR001763">
    <property type="entry name" value="Rhodanese-like_dom"/>
</dbReference>
<feature type="domain" description="Rhodanese" evidence="3">
    <location>
        <begin position="30"/>
        <end position="129"/>
    </location>
</feature>
<feature type="chain" id="PRO_5028117855" description="Rhodanese domain-containing protein" evidence="2">
    <location>
        <begin position="18"/>
        <end position="162"/>
    </location>
</feature>
<reference evidence="4" key="1">
    <citation type="submission" date="2020-01" db="EMBL/GenBank/DDBJ databases">
        <authorList>
            <person name="Meier V. D."/>
            <person name="Meier V D."/>
        </authorList>
    </citation>
    <scope>NUCLEOTIDE SEQUENCE</scope>
    <source>
        <strain evidence="4">HLG_WM_MAG_05</strain>
    </source>
</reference>
<protein>
    <recommendedName>
        <fullName evidence="3">Rhodanese domain-containing protein</fullName>
    </recommendedName>
</protein>
<feature type="region of interest" description="Disordered" evidence="1">
    <location>
        <begin position="137"/>
        <end position="162"/>
    </location>
</feature>
<accession>A0A6S6S4Z5</accession>
<keyword evidence="2" id="KW-0732">Signal</keyword>
<evidence type="ECO:0000256" key="1">
    <source>
        <dbReference type="SAM" id="MobiDB-lite"/>
    </source>
</evidence>
<dbReference type="PROSITE" id="PS50206">
    <property type="entry name" value="RHODANESE_3"/>
    <property type="match status" value="1"/>
</dbReference>
<evidence type="ECO:0000259" key="3">
    <source>
        <dbReference type="PROSITE" id="PS50206"/>
    </source>
</evidence>
<proteinExistence type="predicted"/>
<organism evidence="4">
    <name type="scientific">uncultured Sulfurovum sp</name>
    <dbReference type="NCBI Taxonomy" id="269237"/>
    <lineage>
        <taxon>Bacteria</taxon>
        <taxon>Pseudomonadati</taxon>
        <taxon>Campylobacterota</taxon>
        <taxon>Epsilonproteobacteria</taxon>
        <taxon>Campylobacterales</taxon>
        <taxon>Sulfurovaceae</taxon>
        <taxon>Sulfurovum</taxon>
        <taxon>environmental samples</taxon>
    </lineage>
</organism>
<gene>
    <name evidence="4" type="ORF">HELGO_WM9854</name>
</gene>
<dbReference type="CDD" id="cd00158">
    <property type="entry name" value="RHOD"/>
    <property type="match status" value="1"/>
</dbReference>
<dbReference type="EMBL" id="CACVAU010000001">
    <property type="protein sequence ID" value="CAA6799991.1"/>
    <property type="molecule type" value="Genomic_DNA"/>
</dbReference>
<evidence type="ECO:0000313" key="4">
    <source>
        <dbReference type="EMBL" id="CAA6799991.1"/>
    </source>
</evidence>
<feature type="signal peptide" evidence="2">
    <location>
        <begin position="1"/>
        <end position="17"/>
    </location>
</feature>
<dbReference type="AlphaFoldDB" id="A0A6S6S4Z5"/>
<evidence type="ECO:0000256" key="2">
    <source>
        <dbReference type="SAM" id="SignalP"/>
    </source>
</evidence>
<dbReference type="Gene3D" id="3.40.250.10">
    <property type="entry name" value="Rhodanese-like domain"/>
    <property type="match status" value="1"/>
</dbReference>